<proteinExistence type="predicted"/>
<feature type="compositionally biased region" description="Basic and acidic residues" evidence="1">
    <location>
        <begin position="157"/>
        <end position="179"/>
    </location>
</feature>
<feature type="region of interest" description="Disordered" evidence="1">
    <location>
        <begin position="146"/>
        <end position="188"/>
    </location>
</feature>
<feature type="compositionally biased region" description="Basic and acidic residues" evidence="1">
    <location>
        <begin position="101"/>
        <end position="113"/>
    </location>
</feature>
<dbReference type="Gramene" id="TVU23984">
    <property type="protein sequence ID" value="TVU23984"/>
    <property type="gene ID" value="EJB05_26376"/>
</dbReference>
<comment type="caution">
    <text evidence="2">The sequence shown here is derived from an EMBL/GenBank/DDBJ whole genome shotgun (WGS) entry which is preliminary data.</text>
</comment>
<evidence type="ECO:0000313" key="3">
    <source>
        <dbReference type="Proteomes" id="UP000324897"/>
    </source>
</evidence>
<gene>
    <name evidence="2" type="ORF">EJB05_26376</name>
</gene>
<organism evidence="2 3">
    <name type="scientific">Eragrostis curvula</name>
    <name type="common">weeping love grass</name>
    <dbReference type="NCBI Taxonomy" id="38414"/>
    <lineage>
        <taxon>Eukaryota</taxon>
        <taxon>Viridiplantae</taxon>
        <taxon>Streptophyta</taxon>
        <taxon>Embryophyta</taxon>
        <taxon>Tracheophyta</taxon>
        <taxon>Spermatophyta</taxon>
        <taxon>Magnoliopsida</taxon>
        <taxon>Liliopsida</taxon>
        <taxon>Poales</taxon>
        <taxon>Poaceae</taxon>
        <taxon>PACMAD clade</taxon>
        <taxon>Chloridoideae</taxon>
        <taxon>Eragrostideae</taxon>
        <taxon>Eragrostidinae</taxon>
        <taxon>Eragrostis</taxon>
    </lineage>
</organism>
<dbReference type="OrthoDB" id="592695at2759"/>
<sequence length="227" mass="25320">MAKEGKKGRALTRIVLKKKVLLTAGVILGIVDKVGEQLEKYIQTHSEVPHEEIVEHLSSILKNNGIVPYGKGIDTANLTCYQYPWQTSNVKSDSQIGATNEADKPSSRNDERSKRVRASPKGLSMDHARDKFFPFWKSVLSARSPIRIAPPSQPSNKDTRSTEPSKKTARTEQSKDIQCAKKPSPAAPHGFAKDLGLFLRVPSPRNWQSKRNYSTLASMTLKVLWRA</sequence>
<dbReference type="AlphaFoldDB" id="A0A5J9UKJ2"/>
<reference evidence="2 3" key="1">
    <citation type="journal article" date="2019" name="Sci. Rep.">
        <title>A high-quality genome of Eragrostis curvula grass provides insights into Poaceae evolution and supports new strategies to enhance forage quality.</title>
        <authorList>
            <person name="Carballo J."/>
            <person name="Santos B.A.C.M."/>
            <person name="Zappacosta D."/>
            <person name="Garbus I."/>
            <person name="Selva J.P."/>
            <person name="Gallo C.A."/>
            <person name="Diaz A."/>
            <person name="Albertini E."/>
            <person name="Caccamo M."/>
            <person name="Echenique V."/>
        </authorList>
    </citation>
    <scope>NUCLEOTIDE SEQUENCE [LARGE SCALE GENOMIC DNA]</scope>
    <source>
        <strain evidence="3">cv. Victoria</strain>
        <tissue evidence="2">Leaf</tissue>
    </source>
</reference>
<keyword evidence="3" id="KW-1185">Reference proteome</keyword>
<evidence type="ECO:0000256" key="1">
    <source>
        <dbReference type="SAM" id="MobiDB-lite"/>
    </source>
</evidence>
<feature type="region of interest" description="Disordered" evidence="1">
    <location>
        <begin position="91"/>
        <end position="123"/>
    </location>
</feature>
<protein>
    <submittedName>
        <fullName evidence="2">Uncharacterized protein</fullName>
    </submittedName>
</protein>
<accession>A0A5J9UKJ2</accession>
<dbReference type="EMBL" id="RWGY01000013">
    <property type="protein sequence ID" value="TVU23984.1"/>
    <property type="molecule type" value="Genomic_DNA"/>
</dbReference>
<name>A0A5J9UKJ2_9POAL</name>
<evidence type="ECO:0000313" key="2">
    <source>
        <dbReference type="EMBL" id="TVU23984.1"/>
    </source>
</evidence>
<dbReference type="Proteomes" id="UP000324897">
    <property type="component" value="Chromosome 2"/>
</dbReference>